<dbReference type="InterPro" id="IPR002048">
    <property type="entry name" value="EF_hand_dom"/>
</dbReference>
<proteinExistence type="predicted"/>
<evidence type="ECO:0000313" key="4">
    <source>
        <dbReference type="EMBL" id="CAD5215144.1"/>
    </source>
</evidence>
<dbReference type="InterPro" id="IPR011992">
    <property type="entry name" value="EF-hand-dom_pair"/>
</dbReference>
<name>A0A811KJ47_9BILA</name>
<keyword evidence="5" id="KW-1185">Reference proteome</keyword>
<dbReference type="Proteomes" id="UP000783686">
    <property type="component" value="Unassembled WGS sequence"/>
</dbReference>
<dbReference type="OrthoDB" id="191686at2759"/>
<sequence>MSEFFNTKLSMRGLRRREAVVMDASQTKSMAFSLKENDTDALTIGPYLQKKVGPAELQNKTHFNAAEIKTLYRAFKATAPSTVIHRDLLRNIFREFFRRGDVEHYADLVFNAINTSHTGSITFSEYLTCLSVLCRGSTDEKINWIYGIYDPLDKGYVSCERVQHVMTAVADLVGVHKRSMSRPDLDVKCAREVFQRFNPNSEGVIRKRDFLEKCKTDPYMCDSIDVFKSILF</sequence>
<evidence type="ECO:0000313" key="5">
    <source>
        <dbReference type="Proteomes" id="UP000614601"/>
    </source>
</evidence>
<dbReference type="Gene3D" id="1.10.238.10">
    <property type="entry name" value="EF-hand"/>
    <property type="match status" value="1"/>
</dbReference>
<dbReference type="AlphaFoldDB" id="A0A811KJ47"/>
<feature type="domain" description="EF-hand" evidence="3">
    <location>
        <begin position="101"/>
        <end position="136"/>
    </location>
</feature>
<organism evidence="4 5">
    <name type="scientific">Bursaphelenchus okinawaensis</name>
    <dbReference type="NCBI Taxonomy" id="465554"/>
    <lineage>
        <taxon>Eukaryota</taxon>
        <taxon>Metazoa</taxon>
        <taxon>Ecdysozoa</taxon>
        <taxon>Nematoda</taxon>
        <taxon>Chromadorea</taxon>
        <taxon>Rhabditida</taxon>
        <taxon>Tylenchina</taxon>
        <taxon>Tylenchomorpha</taxon>
        <taxon>Aphelenchoidea</taxon>
        <taxon>Aphelenchoididae</taxon>
        <taxon>Bursaphelenchus</taxon>
    </lineage>
</organism>
<dbReference type="PRINTS" id="PR00450">
    <property type="entry name" value="RECOVERIN"/>
</dbReference>
<dbReference type="PANTHER" id="PTHR23055">
    <property type="entry name" value="CALCIUM BINDING PROTEINS"/>
    <property type="match status" value="1"/>
</dbReference>
<gene>
    <name evidence="4" type="ORF">BOKJ2_LOCUS5946</name>
</gene>
<dbReference type="PANTHER" id="PTHR23055:SF56">
    <property type="entry name" value="EF-HAND DOMAIN-CONTAINING PROTEIN"/>
    <property type="match status" value="1"/>
</dbReference>
<evidence type="ECO:0000256" key="1">
    <source>
        <dbReference type="ARBA" id="ARBA00022723"/>
    </source>
</evidence>
<dbReference type="PROSITE" id="PS50222">
    <property type="entry name" value="EF_HAND_2"/>
    <property type="match status" value="1"/>
</dbReference>
<comment type="caution">
    <text evidence="4">The sequence shown here is derived from an EMBL/GenBank/DDBJ whole genome shotgun (WGS) entry which is preliminary data.</text>
</comment>
<accession>A0A811KJ47</accession>
<evidence type="ECO:0000256" key="2">
    <source>
        <dbReference type="ARBA" id="ARBA00022737"/>
    </source>
</evidence>
<dbReference type="InterPro" id="IPR028846">
    <property type="entry name" value="Recoverin"/>
</dbReference>
<dbReference type="SUPFAM" id="SSF47473">
    <property type="entry name" value="EF-hand"/>
    <property type="match status" value="1"/>
</dbReference>
<dbReference type="GO" id="GO:0005509">
    <property type="term" value="F:calcium ion binding"/>
    <property type="evidence" value="ECO:0007669"/>
    <property type="project" value="InterPro"/>
</dbReference>
<reference evidence="4" key="1">
    <citation type="submission" date="2020-09" db="EMBL/GenBank/DDBJ databases">
        <authorList>
            <person name="Kikuchi T."/>
        </authorList>
    </citation>
    <scope>NUCLEOTIDE SEQUENCE</scope>
    <source>
        <strain evidence="4">SH1</strain>
    </source>
</reference>
<dbReference type="EMBL" id="CAJFDH010000003">
    <property type="protein sequence ID" value="CAD5215144.1"/>
    <property type="molecule type" value="Genomic_DNA"/>
</dbReference>
<dbReference type="EMBL" id="CAJFCW020000003">
    <property type="protein sequence ID" value="CAG9103626.1"/>
    <property type="molecule type" value="Genomic_DNA"/>
</dbReference>
<keyword evidence="2" id="KW-0677">Repeat</keyword>
<protein>
    <recommendedName>
        <fullName evidence="3">EF-hand domain-containing protein</fullName>
    </recommendedName>
</protein>
<keyword evidence="1" id="KW-0479">Metal-binding</keyword>
<dbReference type="Proteomes" id="UP000614601">
    <property type="component" value="Unassembled WGS sequence"/>
</dbReference>
<evidence type="ECO:0000259" key="3">
    <source>
        <dbReference type="PROSITE" id="PS50222"/>
    </source>
</evidence>